<keyword evidence="1" id="KW-0732">Signal</keyword>
<evidence type="ECO:0000313" key="2">
    <source>
        <dbReference type="EMBL" id="CAG5110349.1"/>
    </source>
</evidence>
<feature type="chain" id="PRO_5045075982" evidence="1">
    <location>
        <begin position="17"/>
        <end position="95"/>
    </location>
</feature>
<dbReference type="EMBL" id="OU015567">
    <property type="protein sequence ID" value="CAG5110349.1"/>
    <property type="molecule type" value="Genomic_DNA"/>
</dbReference>
<reference evidence="2 3" key="1">
    <citation type="submission" date="2021-04" db="EMBL/GenBank/DDBJ databases">
        <authorList>
            <person name="Bliznina A."/>
        </authorList>
    </citation>
    <scope>NUCLEOTIDE SEQUENCE [LARGE SCALE GENOMIC DNA]</scope>
</reference>
<organism evidence="2 3">
    <name type="scientific">Oikopleura dioica</name>
    <name type="common">Tunicate</name>
    <dbReference type="NCBI Taxonomy" id="34765"/>
    <lineage>
        <taxon>Eukaryota</taxon>
        <taxon>Metazoa</taxon>
        <taxon>Chordata</taxon>
        <taxon>Tunicata</taxon>
        <taxon>Appendicularia</taxon>
        <taxon>Copelata</taxon>
        <taxon>Oikopleuridae</taxon>
        <taxon>Oikopleura</taxon>
    </lineage>
</organism>
<feature type="signal peptide" evidence="1">
    <location>
        <begin position="1"/>
        <end position="16"/>
    </location>
</feature>
<evidence type="ECO:0000313" key="3">
    <source>
        <dbReference type="Proteomes" id="UP001158576"/>
    </source>
</evidence>
<proteinExistence type="predicted"/>
<protein>
    <submittedName>
        <fullName evidence="2">Oidioi.mRNA.OKI2018_I69.chr2.g4760.t1.cds</fullName>
    </submittedName>
</protein>
<gene>
    <name evidence="2" type="ORF">OKIOD_LOCUS13525</name>
</gene>
<sequence length="95" mass="11330">MRIFYLFCSIFVSVNAVIPKLLQARLDWPYTDSEIKNHLSNWKKITSKDPAEPEIKVFPDDALSRIPRYTAWNSLVSQRRDRKNVNRMLRMLRGY</sequence>
<evidence type="ECO:0000256" key="1">
    <source>
        <dbReference type="SAM" id="SignalP"/>
    </source>
</evidence>
<name>A0ABN7T4U9_OIKDI</name>
<accession>A0ABN7T4U9</accession>
<keyword evidence="3" id="KW-1185">Reference proteome</keyword>
<dbReference type="Proteomes" id="UP001158576">
    <property type="component" value="Chromosome 2"/>
</dbReference>